<dbReference type="SMART" id="SM00460">
    <property type="entry name" value="TGc"/>
    <property type="match status" value="1"/>
</dbReference>
<dbReference type="Gene3D" id="2.60.40.2250">
    <property type="match status" value="1"/>
</dbReference>
<protein>
    <submittedName>
        <fullName evidence="2">Transglutaminase-like domain protein</fullName>
    </submittedName>
</protein>
<evidence type="ECO:0000313" key="2">
    <source>
        <dbReference type="EMBL" id="ABE29702.1"/>
    </source>
</evidence>
<evidence type="ECO:0000313" key="3">
    <source>
        <dbReference type="Proteomes" id="UP000001817"/>
    </source>
</evidence>
<dbReference type="PANTHER" id="PTHR33490:SF12">
    <property type="entry name" value="BLL5557 PROTEIN"/>
    <property type="match status" value="1"/>
</dbReference>
<dbReference type="Pfam" id="PF01841">
    <property type="entry name" value="Transglut_core"/>
    <property type="match status" value="1"/>
</dbReference>
<dbReference type="Proteomes" id="UP000001817">
    <property type="component" value="Chromosome 1"/>
</dbReference>
<organism evidence="2 3">
    <name type="scientific">Paraburkholderia xenovorans (strain LB400)</name>
    <dbReference type="NCBI Taxonomy" id="266265"/>
    <lineage>
        <taxon>Bacteria</taxon>
        <taxon>Pseudomonadati</taxon>
        <taxon>Pseudomonadota</taxon>
        <taxon>Betaproteobacteria</taxon>
        <taxon>Burkholderiales</taxon>
        <taxon>Burkholderiaceae</taxon>
        <taxon>Paraburkholderia</taxon>
    </lineage>
</organism>
<dbReference type="InterPro" id="IPR038765">
    <property type="entry name" value="Papain-like_cys_pep_sf"/>
</dbReference>
<gene>
    <name evidence="2" type="ORF">Bxe_A3280</name>
</gene>
<feature type="domain" description="Transglutaminase-like" evidence="1">
    <location>
        <begin position="184"/>
        <end position="250"/>
    </location>
</feature>
<evidence type="ECO:0000259" key="1">
    <source>
        <dbReference type="SMART" id="SM00460"/>
    </source>
</evidence>
<keyword evidence="3" id="KW-1185">Reference proteome</keyword>
<dbReference type="AlphaFoldDB" id="Q142N7"/>
<accession>Q142N7</accession>
<dbReference type="KEGG" id="bxe:Bxe_A3280"/>
<dbReference type="eggNOG" id="COG1305">
    <property type="taxonomic scope" value="Bacteria"/>
</dbReference>
<dbReference type="PANTHER" id="PTHR33490">
    <property type="entry name" value="BLR5614 PROTEIN-RELATED"/>
    <property type="match status" value="1"/>
</dbReference>
<dbReference type="InterPro" id="IPR002931">
    <property type="entry name" value="Transglutaminase-like"/>
</dbReference>
<dbReference type="STRING" id="266265.Bxe_A3280"/>
<name>Q142N7_PARXL</name>
<reference evidence="2 3" key="1">
    <citation type="journal article" date="2006" name="Proc. Natl. Acad. Sci. U.S.A.">
        <title>Burkholderia xenovorans LB400 harbors a multi-replicon, 9.73-Mbp genome shaped for versatility.</title>
        <authorList>
            <person name="Chain P.S."/>
            <person name="Denef V.J."/>
            <person name="Konstantinidis K.T."/>
            <person name="Vergez L.M."/>
            <person name="Agullo L."/>
            <person name="Reyes V.L."/>
            <person name="Hauser L."/>
            <person name="Cordova M."/>
            <person name="Gomez L."/>
            <person name="Gonzalez M."/>
            <person name="Land M."/>
            <person name="Lao V."/>
            <person name="Larimer F."/>
            <person name="LiPuma J.J."/>
            <person name="Mahenthiralingam E."/>
            <person name="Malfatti S.A."/>
            <person name="Marx C.J."/>
            <person name="Parnell J.J."/>
            <person name="Ramette A."/>
            <person name="Richardson P."/>
            <person name="Seeger M."/>
            <person name="Smith D."/>
            <person name="Spilker T."/>
            <person name="Sul W.J."/>
            <person name="Tsoi T.V."/>
            <person name="Ulrich L.E."/>
            <person name="Zhulin I.B."/>
            <person name="Tiedje J.M."/>
        </authorList>
    </citation>
    <scope>NUCLEOTIDE SEQUENCE [LARGE SCALE GENOMIC DNA]</scope>
    <source>
        <strain evidence="2 3">LB400</strain>
    </source>
</reference>
<sequence length="290" mass="32463">MSRIGESNVFARQLNVSTEKGAAMKLRVGYELVYECVQPTPMLLMLNTHYSHAKEVLNPDLLVVDPQVPIRQYRDSFGNLCSRIVAPPGKVSFSTSAVLEVSSEPETRPPYTEQHPVEMLPDDTLVFLLGSRYCETDLLSDFAWQTFGTLPLGRGRVDAICNYVHNHIVFGYDFARPTKTAWQAWQERKGVCRDFAHLAVALCRAMNIPARYCTGYISDVGLPPPYAQMDFAAWFEAYIGGCWQTFDPRNNAPRTGRVLMARGRDAADVAISNAFGPTQLLKFDVVCEPV</sequence>
<dbReference type="SUPFAM" id="SSF54001">
    <property type="entry name" value="Cysteine proteinases"/>
    <property type="match status" value="1"/>
</dbReference>
<proteinExistence type="predicted"/>
<dbReference type="EMBL" id="CP000270">
    <property type="protein sequence ID" value="ABE29702.1"/>
    <property type="molecule type" value="Genomic_DNA"/>
</dbReference>
<dbReference type="Gene3D" id="3.10.620.30">
    <property type="match status" value="1"/>
</dbReference>